<dbReference type="AlphaFoldDB" id="A0A317VRM6"/>
<accession>A0A317VRM6</accession>
<dbReference type="OrthoDB" id="2935237at2759"/>
<protein>
    <submittedName>
        <fullName evidence="2">Uncharacterized protein</fullName>
    </submittedName>
</protein>
<feature type="compositionally biased region" description="Low complexity" evidence="1">
    <location>
        <begin position="105"/>
        <end position="126"/>
    </location>
</feature>
<evidence type="ECO:0000256" key="1">
    <source>
        <dbReference type="SAM" id="MobiDB-lite"/>
    </source>
</evidence>
<sequence>MSIPESNSILSILTGTWTLDSENEIQIVFYENGTGELILRHIFNAWIAAETHWKCLSAEPLDQILIPNPGPSSPESPTTTTTTTLLIFPLEITLTPTPSPPAAPQTPTSSTARTCSTRPSSPRRTSTWAPEYMYQLVFDRSPFPPREEWRDQEGGVPEPPFLRIEGWREFCRGVLTRE</sequence>
<gene>
    <name evidence="2" type="ORF">BO70DRAFT_430974</name>
</gene>
<dbReference type="GeneID" id="37070436"/>
<organism evidence="2 3">
    <name type="scientific">Aspergillus heteromorphus CBS 117.55</name>
    <dbReference type="NCBI Taxonomy" id="1448321"/>
    <lineage>
        <taxon>Eukaryota</taxon>
        <taxon>Fungi</taxon>
        <taxon>Dikarya</taxon>
        <taxon>Ascomycota</taxon>
        <taxon>Pezizomycotina</taxon>
        <taxon>Eurotiomycetes</taxon>
        <taxon>Eurotiomycetidae</taxon>
        <taxon>Eurotiales</taxon>
        <taxon>Aspergillaceae</taxon>
        <taxon>Aspergillus</taxon>
        <taxon>Aspergillus subgen. Circumdati</taxon>
    </lineage>
</organism>
<dbReference type="VEuPathDB" id="FungiDB:BO70DRAFT_430974"/>
<feature type="region of interest" description="Disordered" evidence="1">
    <location>
        <begin position="96"/>
        <end position="126"/>
    </location>
</feature>
<reference evidence="2 3" key="1">
    <citation type="submission" date="2016-12" db="EMBL/GenBank/DDBJ databases">
        <title>The genomes of Aspergillus section Nigri reveals drivers in fungal speciation.</title>
        <authorList>
            <consortium name="DOE Joint Genome Institute"/>
            <person name="Vesth T.C."/>
            <person name="Nybo J."/>
            <person name="Theobald S."/>
            <person name="Brandl J."/>
            <person name="Frisvad J.C."/>
            <person name="Nielsen K.F."/>
            <person name="Lyhne E.K."/>
            <person name="Kogle M.E."/>
            <person name="Kuo A."/>
            <person name="Riley R."/>
            <person name="Clum A."/>
            <person name="Nolan M."/>
            <person name="Lipzen A."/>
            <person name="Salamov A."/>
            <person name="Henrissat B."/>
            <person name="Wiebenga A."/>
            <person name="De Vries R.P."/>
            <person name="Grigoriev I.V."/>
            <person name="Mortensen U.H."/>
            <person name="Andersen M.R."/>
            <person name="Baker S.E."/>
        </authorList>
    </citation>
    <scope>NUCLEOTIDE SEQUENCE [LARGE SCALE GENOMIC DNA]</scope>
    <source>
        <strain evidence="2 3">CBS 117.55</strain>
    </source>
</reference>
<dbReference type="EMBL" id="MSFL01000021">
    <property type="protein sequence ID" value="PWY75542.1"/>
    <property type="molecule type" value="Genomic_DNA"/>
</dbReference>
<evidence type="ECO:0000313" key="3">
    <source>
        <dbReference type="Proteomes" id="UP000247233"/>
    </source>
</evidence>
<comment type="caution">
    <text evidence="2">The sequence shown here is derived from an EMBL/GenBank/DDBJ whole genome shotgun (WGS) entry which is preliminary data.</text>
</comment>
<name>A0A317VRM6_9EURO</name>
<keyword evidence="3" id="KW-1185">Reference proteome</keyword>
<evidence type="ECO:0000313" key="2">
    <source>
        <dbReference type="EMBL" id="PWY75542.1"/>
    </source>
</evidence>
<dbReference type="Proteomes" id="UP000247233">
    <property type="component" value="Unassembled WGS sequence"/>
</dbReference>
<dbReference type="RefSeq" id="XP_025397508.1">
    <property type="nucleotide sequence ID" value="XM_025548199.1"/>
</dbReference>
<proteinExistence type="predicted"/>